<proteinExistence type="predicted"/>
<dbReference type="CDD" id="cd00090">
    <property type="entry name" value="HTH_ARSR"/>
    <property type="match status" value="1"/>
</dbReference>
<dbReference type="GO" id="GO:0046686">
    <property type="term" value="P:response to cadmium ion"/>
    <property type="evidence" value="ECO:0007669"/>
    <property type="project" value="TreeGrafter"/>
</dbReference>
<dbReference type="InterPro" id="IPR052543">
    <property type="entry name" value="HTH_Metal-responsive_Reg"/>
</dbReference>
<dbReference type="Proteomes" id="UP000284605">
    <property type="component" value="Unassembled WGS sequence"/>
</dbReference>
<evidence type="ECO:0000259" key="1">
    <source>
        <dbReference type="PROSITE" id="PS50987"/>
    </source>
</evidence>
<dbReference type="GO" id="GO:0010288">
    <property type="term" value="P:response to lead ion"/>
    <property type="evidence" value="ECO:0007669"/>
    <property type="project" value="TreeGrafter"/>
</dbReference>
<dbReference type="AlphaFoldDB" id="A0A418WJ30"/>
<evidence type="ECO:0000313" key="3">
    <source>
        <dbReference type="Proteomes" id="UP000284605"/>
    </source>
</evidence>
<accession>A0A418WJ30</accession>
<dbReference type="GO" id="GO:0003677">
    <property type="term" value="F:DNA binding"/>
    <property type="evidence" value="ECO:0007669"/>
    <property type="project" value="TreeGrafter"/>
</dbReference>
<dbReference type="SUPFAM" id="SSF46785">
    <property type="entry name" value="Winged helix' DNA-binding domain"/>
    <property type="match status" value="1"/>
</dbReference>
<name>A0A418WJ30_9PROT</name>
<organism evidence="2 3">
    <name type="scientific">Oleomonas cavernae</name>
    <dbReference type="NCBI Taxonomy" id="2320859"/>
    <lineage>
        <taxon>Bacteria</taxon>
        <taxon>Pseudomonadati</taxon>
        <taxon>Pseudomonadota</taxon>
        <taxon>Alphaproteobacteria</taxon>
        <taxon>Acetobacterales</taxon>
        <taxon>Acetobacteraceae</taxon>
        <taxon>Oleomonas</taxon>
    </lineage>
</organism>
<dbReference type="EMBL" id="QYUK01000011">
    <property type="protein sequence ID" value="RJF89970.1"/>
    <property type="molecule type" value="Genomic_DNA"/>
</dbReference>
<dbReference type="InterPro" id="IPR001845">
    <property type="entry name" value="HTH_ArsR_DNA-bd_dom"/>
</dbReference>
<dbReference type="NCBIfam" id="NF033788">
    <property type="entry name" value="HTH_metalloreg"/>
    <property type="match status" value="1"/>
</dbReference>
<dbReference type="PANTHER" id="PTHR39168">
    <property type="entry name" value="TRANSCRIPTIONAL REGULATOR-RELATED"/>
    <property type="match status" value="1"/>
</dbReference>
<dbReference type="GO" id="GO:0097063">
    <property type="term" value="F:cadmium ion sensor activity"/>
    <property type="evidence" value="ECO:0007669"/>
    <property type="project" value="TreeGrafter"/>
</dbReference>
<dbReference type="PROSITE" id="PS50987">
    <property type="entry name" value="HTH_ARSR_2"/>
    <property type="match status" value="1"/>
</dbReference>
<reference evidence="2 3" key="1">
    <citation type="submission" date="2018-09" db="EMBL/GenBank/DDBJ databases">
        <authorList>
            <person name="Zhu H."/>
        </authorList>
    </citation>
    <scope>NUCLEOTIDE SEQUENCE [LARGE SCALE GENOMIC DNA]</scope>
    <source>
        <strain evidence="2 3">K1W22B-8</strain>
    </source>
</reference>
<sequence length="232" mass="24230">MSMIASGNTVAEVAALIGDVARANILLALMDGRALTAGELAWAAGVGASTTSGHLAKLAEAHLIALEKQGRHRYYRLASVQVAEALEALTALTAAGPRRHRPAGPRDEALRLARTCYDHLAGRLGIALADALQARGHVILADGAGMVTEAGSAFLASFGIDLAQPCQGTRPLCRTCLDWSERRAHLGGRLGAALCTRCFELGWIARVKDGRALAITPGGRQGFAEIFGVTLS</sequence>
<dbReference type="InterPro" id="IPR011991">
    <property type="entry name" value="ArsR-like_HTH"/>
</dbReference>
<dbReference type="GO" id="GO:0032791">
    <property type="term" value="F:lead ion binding"/>
    <property type="evidence" value="ECO:0007669"/>
    <property type="project" value="TreeGrafter"/>
</dbReference>
<keyword evidence="3" id="KW-1185">Reference proteome</keyword>
<gene>
    <name evidence="2" type="ORF">D3874_12720</name>
</gene>
<dbReference type="InterPro" id="IPR036388">
    <property type="entry name" value="WH-like_DNA-bd_sf"/>
</dbReference>
<dbReference type="OrthoDB" id="9797716at2"/>
<dbReference type="Gene3D" id="1.10.10.10">
    <property type="entry name" value="Winged helix-like DNA-binding domain superfamily/Winged helix DNA-binding domain"/>
    <property type="match status" value="1"/>
</dbReference>
<comment type="caution">
    <text evidence="2">The sequence shown here is derived from an EMBL/GenBank/DDBJ whole genome shotgun (WGS) entry which is preliminary data.</text>
</comment>
<protein>
    <submittedName>
        <fullName evidence="2">Transcriptional regulator</fullName>
    </submittedName>
</protein>
<dbReference type="PANTHER" id="PTHR39168:SF1">
    <property type="entry name" value="TRANSCRIPTIONAL REGULATORY PROTEIN"/>
    <property type="match status" value="1"/>
</dbReference>
<feature type="domain" description="HTH arsR-type" evidence="1">
    <location>
        <begin position="4"/>
        <end position="97"/>
    </location>
</feature>
<evidence type="ECO:0000313" key="2">
    <source>
        <dbReference type="EMBL" id="RJF89970.1"/>
    </source>
</evidence>
<dbReference type="GO" id="GO:0003700">
    <property type="term" value="F:DNA-binding transcription factor activity"/>
    <property type="evidence" value="ECO:0007669"/>
    <property type="project" value="InterPro"/>
</dbReference>
<dbReference type="SMART" id="SM00418">
    <property type="entry name" value="HTH_ARSR"/>
    <property type="match status" value="1"/>
</dbReference>
<dbReference type="Pfam" id="PF01022">
    <property type="entry name" value="HTH_5"/>
    <property type="match status" value="1"/>
</dbReference>
<dbReference type="InterPro" id="IPR036390">
    <property type="entry name" value="WH_DNA-bd_sf"/>
</dbReference>